<dbReference type="EMBL" id="JADNRY010000049">
    <property type="protein sequence ID" value="KAF9069558.1"/>
    <property type="molecule type" value="Genomic_DNA"/>
</dbReference>
<gene>
    <name evidence="1" type="ORF">BDP27DRAFT_1402540</name>
</gene>
<keyword evidence="2" id="KW-1185">Reference proteome</keyword>
<evidence type="ECO:0000313" key="1">
    <source>
        <dbReference type="EMBL" id="KAF9069558.1"/>
    </source>
</evidence>
<accession>A0A9P5U920</accession>
<organism evidence="1 2">
    <name type="scientific">Rhodocollybia butyracea</name>
    <dbReference type="NCBI Taxonomy" id="206335"/>
    <lineage>
        <taxon>Eukaryota</taxon>
        <taxon>Fungi</taxon>
        <taxon>Dikarya</taxon>
        <taxon>Basidiomycota</taxon>
        <taxon>Agaricomycotina</taxon>
        <taxon>Agaricomycetes</taxon>
        <taxon>Agaricomycetidae</taxon>
        <taxon>Agaricales</taxon>
        <taxon>Marasmiineae</taxon>
        <taxon>Omphalotaceae</taxon>
        <taxon>Rhodocollybia</taxon>
    </lineage>
</organism>
<evidence type="ECO:0000313" key="2">
    <source>
        <dbReference type="Proteomes" id="UP000772434"/>
    </source>
</evidence>
<name>A0A9P5U920_9AGAR</name>
<reference evidence="1" key="1">
    <citation type="submission" date="2020-11" db="EMBL/GenBank/DDBJ databases">
        <authorList>
            <consortium name="DOE Joint Genome Institute"/>
            <person name="Ahrendt S."/>
            <person name="Riley R."/>
            <person name="Andreopoulos W."/>
            <person name="Labutti K."/>
            <person name="Pangilinan J."/>
            <person name="Ruiz-Duenas F.J."/>
            <person name="Barrasa J.M."/>
            <person name="Sanchez-Garcia M."/>
            <person name="Camarero S."/>
            <person name="Miyauchi S."/>
            <person name="Serrano A."/>
            <person name="Linde D."/>
            <person name="Babiker R."/>
            <person name="Drula E."/>
            <person name="Ayuso-Fernandez I."/>
            <person name="Pacheco R."/>
            <person name="Padilla G."/>
            <person name="Ferreira P."/>
            <person name="Barriuso J."/>
            <person name="Kellner H."/>
            <person name="Castanera R."/>
            <person name="Alfaro M."/>
            <person name="Ramirez L."/>
            <person name="Pisabarro A.G."/>
            <person name="Kuo A."/>
            <person name="Tritt A."/>
            <person name="Lipzen A."/>
            <person name="He G."/>
            <person name="Yan M."/>
            <person name="Ng V."/>
            <person name="Cullen D."/>
            <person name="Martin F."/>
            <person name="Rosso M.-N."/>
            <person name="Henrissat B."/>
            <person name="Hibbett D."/>
            <person name="Martinez A.T."/>
            <person name="Grigoriev I.V."/>
        </authorList>
    </citation>
    <scope>NUCLEOTIDE SEQUENCE</scope>
    <source>
        <strain evidence="1">AH 40177</strain>
    </source>
</reference>
<proteinExistence type="predicted"/>
<dbReference type="OrthoDB" id="3270451at2759"/>
<protein>
    <submittedName>
        <fullName evidence="1">Uncharacterized protein</fullName>
    </submittedName>
</protein>
<sequence>MSAGTRNIGKRPTAYILRAIGPSKDQWGIPVGSNVVVKKWARVDRNNNTESLTCISTLVKDDEFIMTSSIPHVVLTIESSICEGSHFFFTQRLSEMAFGIFHTFAASGLLTNTTHSDVLQSLQKMVVSWAESLNRYKEDLKEAQKTKAKDVIGLLMITNIVTFGSILDSRRYLDPTHLTDANLLYHSSLSQSDLASYLFGKTAAAKLLDRVYGEYHLVLVKDGVIQTENQTEDLRSYRNAFLIQQTKALVFEIKEARADNIEGENKWVSVVKVREAMEENLLDDDEVKALWPSKAEWNELLADGFTPTPTYSFPPPPDTSYKVTTYWNVPRICKINVSTGRRCEKQNQRT</sequence>
<comment type="caution">
    <text evidence="1">The sequence shown here is derived from an EMBL/GenBank/DDBJ whole genome shotgun (WGS) entry which is preliminary data.</text>
</comment>
<dbReference type="Proteomes" id="UP000772434">
    <property type="component" value="Unassembled WGS sequence"/>
</dbReference>
<dbReference type="AlphaFoldDB" id="A0A9P5U920"/>